<dbReference type="KEGG" id="ams:AMIS_47190"/>
<protein>
    <submittedName>
        <fullName evidence="1">Uncharacterized protein</fullName>
    </submittedName>
</protein>
<name>I0HAA2_ACTM4</name>
<evidence type="ECO:0000313" key="1">
    <source>
        <dbReference type="EMBL" id="BAL89939.1"/>
    </source>
</evidence>
<dbReference type="AlphaFoldDB" id="I0HAA2"/>
<evidence type="ECO:0000313" key="2">
    <source>
        <dbReference type="Proteomes" id="UP000007882"/>
    </source>
</evidence>
<dbReference type="EMBL" id="AP012319">
    <property type="protein sequence ID" value="BAL89939.1"/>
    <property type="molecule type" value="Genomic_DNA"/>
</dbReference>
<keyword evidence="2" id="KW-1185">Reference proteome</keyword>
<gene>
    <name evidence="1" type="ordered locus">AMIS_47190</name>
</gene>
<dbReference type="STRING" id="512565.AMIS_47190"/>
<organism evidence="1 2">
    <name type="scientific">Actinoplanes missouriensis (strain ATCC 14538 / DSM 43046 / CBS 188.64 / JCM 3121 / NBRC 102363 / NCIMB 12654 / NRRL B-3342 / UNCC 431)</name>
    <dbReference type="NCBI Taxonomy" id="512565"/>
    <lineage>
        <taxon>Bacteria</taxon>
        <taxon>Bacillati</taxon>
        <taxon>Actinomycetota</taxon>
        <taxon>Actinomycetes</taxon>
        <taxon>Micromonosporales</taxon>
        <taxon>Micromonosporaceae</taxon>
        <taxon>Actinoplanes</taxon>
    </lineage>
</organism>
<dbReference type="PATRIC" id="fig|512565.3.peg.4706"/>
<sequence>MRPAGPGPARPGLAAEPSGAVLLPADWNREQAFHCRAPEWSPDAAAWVAEIFLDTLREVAPTEGMALVTVSALSGGA</sequence>
<dbReference type="RefSeq" id="WP_014444828.1">
    <property type="nucleotide sequence ID" value="NC_017093.1"/>
</dbReference>
<reference evidence="1 2" key="1">
    <citation type="submission" date="2012-02" db="EMBL/GenBank/DDBJ databases">
        <title>Complete genome sequence of Actinoplanes missouriensis 431 (= NBRC 102363).</title>
        <authorList>
            <person name="Ohnishi Y."/>
            <person name="Ishikawa J."/>
            <person name="Sekine M."/>
            <person name="Hosoyama A."/>
            <person name="Harada T."/>
            <person name="Narita H."/>
            <person name="Hata T."/>
            <person name="Konno Y."/>
            <person name="Tutikane K."/>
            <person name="Fujita N."/>
            <person name="Horinouchi S."/>
            <person name="Hayakawa M."/>
        </authorList>
    </citation>
    <scope>NUCLEOTIDE SEQUENCE [LARGE SCALE GENOMIC DNA]</scope>
    <source>
        <strain evidence="2">ATCC 14538 / DSM 43046 / CBS 188.64 / JCM 3121 / NBRC 102363 / NCIMB 12654 / NRRL B-3342 / UNCC 431</strain>
    </source>
</reference>
<proteinExistence type="predicted"/>
<dbReference type="HOGENOM" id="CLU_2630162_0_0_11"/>
<dbReference type="OrthoDB" id="4306290at2"/>
<accession>I0HAA2</accession>
<dbReference type="Proteomes" id="UP000007882">
    <property type="component" value="Chromosome"/>
</dbReference>